<keyword evidence="5 10" id="KW-0812">Transmembrane</keyword>
<dbReference type="InterPro" id="IPR000531">
    <property type="entry name" value="Beta-barrel_TonB"/>
</dbReference>
<keyword evidence="7 10" id="KW-0472">Membrane</keyword>
<evidence type="ECO:0000256" key="6">
    <source>
        <dbReference type="ARBA" id="ARBA00023077"/>
    </source>
</evidence>
<evidence type="ECO:0000256" key="3">
    <source>
        <dbReference type="ARBA" id="ARBA00022448"/>
    </source>
</evidence>
<keyword evidence="6 11" id="KW-0798">TonB box</keyword>
<dbReference type="InterPro" id="IPR036942">
    <property type="entry name" value="Beta-barrel_TonB_sf"/>
</dbReference>
<evidence type="ECO:0000256" key="9">
    <source>
        <dbReference type="ARBA" id="ARBA00023237"/>
    </source>
</evidence>
<dbReference type="KEGG" id="masz:C9I28_08125"/>
<evidence type="ECO:0008006" key="17">
    <source>
        <dbReference type="Google" id="ProtNLM"/>
    </source>
</evidence>
<evidence type="ECO:0000313" key="16">
    <source>
        <dbReference type="Proteomes" id="UP000240505"/>
    </source>
</evidence>
<dbReference type="InterPro" id="IPR012910">
    <property type="entry name" value="Plug_dom"/>
</dbReference>
<evidence type="ECO:0000256" key="4">
    <source>
        <dbReference type="ARBA" id="ARBA00022452"/>
    </source>
</evidence>
<proteinExistence type="inferred from homology"/>
<dbReference type="CDD" id="cd01347">
    <property type="entry name" value="ligand_gated_channel"/>
    <property type="match status" value="1"/>
</dbReference>
<evidence type="ECO:0000256" key="11">
    <source>
        <dbReference type="RuleBase" id="RU003357"/>
    </source>
</evidence>
<name>A0A2R4C7T3_9BURK</name>
<gene>
    <name evidence="15" type="ORF">C9I28_08125</name>
</gene>
<dbReference type="OrthoDB" id="8530571at2"/>
<dbReference type="GO" id="GO:0009279">
    <property type="term" value="C:cell outer membrane"/>
    <property type="evidence" value="ECO:0007669"/>
    <property type="project" value="UniProtKB-SubCell"/>
</dbReference>
<keyword evidence="16" id="KW-1185">Reference proteome</keyword>
<evidence type="ECO:0000256" key="5">
    <source>
        <dbReference type="ARBA" id="ARBA00022692"/>
    </source>
</evidence>
<dbReference type="RefSeq" id="WP_107141047.1">
    <property type="nucleotide sequence ID" value="NZ_CP028324.1"/>
</dbReference>
<feature type="signal peptide" evidence="12">
    <location>
        <begin position="1"/>
        <end position="25"/>
    </location>
</feature>
<dbReference type="Pfam" id="PF00593">
    <property type="entry name" value="TonB_dep_Rec_b-barrel"/>
    <property type="match status" value="1"/>
</dbReference>
<sequence>MLRKTILVRSLTLAFGAAAVLPAMAQQAAPAEPVQKVVVTGSLISRADKETASPVQTLSADDLAKTGMTSVAEVLSNLSANGQGTLGTGFAGAFANGASGVSLRGLTVGLTLVLIDGHRMAPYPLSDDGQRQFVDVSSIPFDAVERIEVLKDGASALYGSDAVAGVVNIILKKSFKGFALKTDAGKSQHGGGNNYKVALTGGVGDLESDGYNAFLSAEYRHADAIKVSDRSEYEWANGDWRSRGGINTTRGVPSPANNFLTAASSPFFYNPAGPRLPGGSAADNPANYQFLDTNCNFAKYRAGGCAVDDIWSNIQPESHNLNVLGSFTKKLGNDWTLNLKGSVFKRQSVNNRGWPGTFSASSFLGNTSLVPGQNPQIVNVYGSTLFPAGRQGNNLGAPARLYGYIPGLNASATNDNSSTSTRFAAEVTGAALGWDVTAAIGHAKVKTESEYTGYVNRVALYQALNRATNPFNPLGGNSPEDMAAIQPSFGNTSESKLTFFDFVAQRELMQLQGGPLAMGWGISWKKKEQNAPSPSLLAEGIVGNGAAYVFGKETNTAAFAELNAMPIKDLELVAAARYDHYDTYGNSFTPSAKFKWKAHPMATLRGTFARGFRAPNSAEVGSASSFFSFHAINDPILCADGNPTTRGNVPTACQMTPAFVQVTTKDLEPEKSKSYTLGLVLEPVKNVSATLDYYSIEVKNQINTAAGLPGFVPSYVRNAIFPVEIANGDGTTTSGLPPVGTIAYATSGYVNTGATKTSGVELNLSTKQKFGEYGTGKAELTFNHMISYEIDSNGTKYELAGTHGPSAISGNTGNPKNRAQLVLGWEKGPATITTTFNWVGKFSALDPSIDVNDCANAVDVSSRTYFFGKDTPAAYCTIRSFTSTDLNMTYKVTPNLTLKASILNLFDRQPPIDVATYGNANAMTSYNASLHQAGAIGRFFSIGANYTF</sequence>
<feature type="domain" description="TonB-dependent receptor-like beta-barrel" evidence="13">
    <location>
        <begin position="390"/>
        <end position="905"/>
    </location>
</feature>
<keyword evidence="12" id="KW-0732">Signal</keyword>
<keyword evidence="9 10" id="KW-0998">Cell outer membrane</keyword>
<dbReference type="EMBL" id="CP028324">
    <property type="protein sequence ID" value="AVR95697.1"/>
    <property type="molecule type" value="Genomic_DNA"/>
</dbReference>
<evidence type="ECO:0000256" key="12">
    <source>
        <dbReference type="SAM" id="SignalP"/>
    </source>
</evidence>
<reference evidence="15 16" key="1">
    <citation type="submission" date="2018-03" db="EMBL/GenBank/DDBJ databases">
        <title>Massilia armeniaca sp. nov., isolated from desert soil.</title>
        <authorList>
            <person name="Huang H."/>
            <person name="Ren M."/>
        </authorList>
    </citation>
    <scope>NUCLEOTIDE SEQUENCE [LARGE SCALE GENOMIC DNA]</scope>
    <source>
        <strain evidence="15 16">ZMN-3</strain>
    </source>
</reference>
<dbReference type="InterPro" id="IPR037066">
    <property type="entry name" value="Plug_dom_sf"/>
</dbReference>
<dbReference type="InterPro" id="IPR039426">
    <property type="entry name" value="TonB-dep_rcpt-like"/>
</dbReference>
<dbReference type="Pfam" id="PF07715">
    <property type="entry name" value="Plug"/>
    <property type="match status" value="1"/>
</dbReference>
<dbReference type="PANTHER" id="PTHR47234:SF2">
    <property type="entry name" value="TONB-DEPENDENT RECEPTOR"/>
    <property type="match status" value="1"/>
</dbReference>
<evidence type="ECO:0000313" key="15">
    <source>
        <dbReference type="EMBL" id="AVR95697.1"/>
    </source>
</evidence>
<feature type="domain" description="TonB-dependent receptor plug" evidence="14">
    <location>
        <begin position="49"/>
        <end position="166"/>
    </location>
</feature>
<dbReference type="Proteomes" id="UP000240505">
    <property type="component" value="Chromosome"/>
</dbReference>
<evidence type="ECO:0000256" key="2">
    <source>
        <dbReference type="ARBA" id="ARBA00009810"/>
    </source>
</evidence>
<dbReference type="Gene3D" id="2.170.130.10">
    <property type="entry name" value="TonB-dependent receptor, plug domain"/>
    <property type="match status" value="1"/>
</dbReference>
<feature type="chain" id="PRO_5015317451" description="TonB-dependent receptor" evidence="12">
    <location>
        <begin position="26"/>
        <end position="948"/>
    </location>
</feature>
<evidence type="ECO:0000259" key="14">
    <source>
        <dbReference type="Pfam" id="PF07715"/>
    </source>
</evidence>
<evidence type="ECO:0000256" key="1">
    <source>
        <dbReference type="ARBA" id="ARBA00004571"/>
    </source>
</evidence>
<dbReference type="Gene3D" id="2.40.170.20">
    <property type="entry name" value="TonB-dependent receptor, beta-barrel domain"/>
    <property type="match status" value="1"/>
</dbReference>
<dbReference type="PANTHER" id="PTHR47234">
    <property type="match status" value="1"/>
</dbReference>
<keyword evidence="8" id="KW-0675">Receptor</keyword>
<keyword evidence="4 10" id="KW-1134">Transmembrane beta strand</keyword>
<dbReference type="SUPFAM" id="SSF56935">
    <property type="entry name" value="Porins"/>
    <property type="match status" value="1"/>
</dbReference>
<dbReference type="AlphaFoldDB" id="A0A2R4C7T3"/>
<keyword evidence="3 10" id="KW-0813">Transport</keyword>
<evidence type="ECO:0000256" key="7">
    <source>
        <dbReference type="ARBA" id="ARBA00023136"/>
    </source>
</evidence>
<accession>A0A2R4C7T3</accession>
<evidence type="ECO:0000256" key="10">
    <source>
        <dbReference type="PROSITE-ProRule" id="PRU01360"/>
    </source>
</evidence>
<comment type="subcellular location">
    <subcellularLocation>
        <location evidence="1 10">Cell outer membrane</location>
        <topology evidence="1 10">Multi-pass membrane protein</topology>
    </subcellularLocation>
</comment>
<evidence type="ECO:0000259" key="13">
    <source>
        <dbReference type="Pfam" id="PF00593"/>
    </source>
</evidence>
<evidence type="ECO:0000256" key="8">
    <source>
        <dbReference type="ARBA" id="ARBA00023170"/>
    </source>
</evidence>
<organism evidence="15 16">
    <name type="scientific">Pseudoduganella armeniaca</name>
    <dbReference type="NCBI Taxonomy" id="2072590"/>
    <lineage>
        <taxon>Bacteria</taxon>
        <taxon>Pseudomonadati</taxon>
        <taxon>Pseudomonadota</taxon>
        <taxon>Betaproteobacteria</taxon>
        <taxon>Burkholderiales</taxon>
        <taxon>Oxalobacteraceae</taxon>
        <taxon>Telluria group</taxon>
        <taxon>Pseudoduganella</taxon>
    </lineage>
</organism>
<comment type="similarity">
    <text evidence="2 10 11">Belongs to the TonB-dependent receptor family.</text>
</comment>
<protein>
    <recommendedName>
        <fullName evidence="17">TonB-dependent receptor</fullName>
    </recommendedName>
</protein>
<dbReference type="PROSITE" id="PS52016">
    <property type="entry name" value="TONB_DEPENDENT_REC_3"/>
    <property type="match status" value="1"/>
</dbReference>